<evidence type="ECO:0000256" key="1">
    <source>
        <dbReference type="ARBA" id="ARBA00022801"/>
    </source>
</evidence>
<reference evidence="3 4" key="1">
    <citation type="submission" date="2016-10" db="EMBL/GenBank/DDBJ databases">
        <authorList>
            <person name="de Groot N.N."/>
        </authorList>
    </citation>
    <scope>NUCLEOTIDE SEQUENCE [LARGE SCALE GENOMIC DNA]</scope>
    <source>
        <strain evidence="3 4">AR67</strain>
    </source>
</reference>
<dbReference type="Pfam" id="PF07228">
    <property type="entry name" value="SpoIIE"/>
    <property type="match status" value="1"/>
</dbReference>
<organism evidence="3 4">
    <name type="scientific">Ruminococcus albus</name>
    <dbReference type="NCBI Taxonomy" id="1264"/>
    <lineage>
        <taxon>Bacteria</taxon>
        <taxon>Bacillati</taxon>
        <taxon>Bacillota</taxon>
        <taxon>Clostridia</taxon>
        <taxon>Eubacteriales</taxon>
        <taxon>Oscillospiraceae</taxon>
        <taxon>Ruminococcus</taxon>
    </lineage>
</organism>
<dbReference type="InterPro" id="IPR036457">
    <property type="entry name" value="PPM-type-like_dom_sf"/>
</dbReference>
<dbReference type="RefSeq" id="WP_074962013.1">
    <property type="nucleotide sequence ID" value="NZ_FOKQ01000020.1"/>
</dbReference>
<evidence type="ECO:0000313" key="4">
    <source>
        <dbReference type="Proteomes" id="UP000182192"/>
    </source>
</evidence>
<dbReference type="Proteomes" id="UP000182192">
    <property type="component" value="Unassembled WGS sequence"/>
</dbReference>
<feature type="domain" description="PPM-type phosphatase" evidence="2">
    <location>
        <begin position="2"/>
        <end position="79"/>
    </location>
</feature>
<dbReference type="PANTHER" id="PTHR43156:SF2">
    <property type="entry name" value="STAGE II SPORULATION PROTEIN E"/>
    <property type="match status" value="1"/>
</dbReference>
<dbReference type="GO" id="GO:0016791">
    <property type="term" value="F:phosphatase activity"/>
    <property type="evidence" value="ECO:0007669"/>
    <property type="project" value="TreeGrafter"/>
</dbReference>
<dbReference type="EMBL" id="FOKQ01000020">
    <property type="protein sequence ID" value="SFC76759.1"/>
    <property type="molecule type" value="Genomic_DNA"/>
</dbReference>
<proteinExistence type="predicted"/>
<keyword evidence="1" id="KW-0378">Hydrolase</keyword>
<evidence type="ECO:0000313" key="3">
    <source>
        <dbReference type="EMBL" id="SFC76759.1"/>
    </source>
</evidence>
<gene>
    <name evidence="3" type="ORF">SAMN02910406_02348</name>
</gene>
<accession>A0A1I1LUL2</accession>
<protein>
    <submittedName>
        <fullName evidence="3">Stage II sporulation protein E (SpoIIE)</fullName>
    </submittedName>
</protein>
<sequence length="83" mass="9360">MKYKEYELHLEKGSALFLYTDGVTEATNSNNELFGTERLIAALNRSKVSDPRTMLNDVKNAVDEFVGDAEQFDDLTMLGLILK</sequence>
<dbReference type="InterPro" id="IPR001932">
    <property type="entry name" value="PPM-type_phosphatase-like_dom"/>
</dbReference>
<dbReference type="InterPro" id="IPR052016">
    <property type="entry name" value="Bact_Sigma-Reg"/>
</dbReference>
<dbReference type="OrthoDB" id="9763484at2"/>
<dbReference type="AlphaFoldDB" id="A0A1I1LUL2"/>
<evidence type="ECO:0000259" key="2">
    <source>
        <dbReference type="Pfam" id="PF07228"/>
    </source>
</evidence>
<dbReference type="Gene3D" id="3.60.40.10">
    <property type="entry name" value="PPM-type phosphatase domain"/>
    <property type="match status" value="1"/>
</dbReference>
<name>A0A1I1LUL2_RUMAL</name>
<dbReference type="PANTHER" id="PTHR43156">
    <property type="entry name" value="STAGE II SPORULATION PROTEIN E-RELATED"/>
    <property type="match status" value="1"/>
</dbReference>